<dbReference type="EMBL" id="JBFQGM010000004">
    <property type="protein sequence ID" value="MFL9461356.1"/>
    <property type="molecule type" value="Genomic_DNA"/>
</dbReference>
<dbReference type="Proteomes" id="UP001628874">
    <property type="component" value="Unassembled WGS sequence"/>
</dbReference>
<dbReference type="EMBL" id="JBFQGM010000004">
    <property type="protein sequence ID" value="MFL9461275.1"/>
    <property type="molecule type" value="Genomic_DNA"/>
</dbReference>
<protein>
    <submittedName>
        <fullName evidence="1">Uncharacterized protein</fullName>
    </submittedName>
</protein>
<dbReference type="RefSeq" id="WP_153021565.1">
    <property type="nucleotide sequence ID" value="NZ_JBFQGM010000004.1"/>
</dbReference>
<evidence type="ECO:0000313" key="2">
    <source>
        <dbReference type="EMBL" id="MFL9461356.1"/>
    </source>
</evidence>
<evidence type="ECO:0000313" key="1">
    <source>
        <dbReference type="EMBL" id="MFL9461275.1"/>
    </source>
</evidence>
<proteinExistence type="predicted"/>
<keyword evidence="3" id="KW-1185">Reference proteome</keyword>
<reference evidence="1 3" key="1">
    <citation type="submission" date="2024-07" db="EMBL/GenBank/DDBJ databases">
        <authorList>
            <person name="Tripathy S."/>
        </authorList>
    </citation>
    <scope>NUCLEOTIDE SEQUENCE [LARGE SCALE GENOMIC DNA]</scope>
    <source>
        <strain evidence="1 3">VB-61278_2</strain>
    </source>
</reference>
<evidence type="ECO:0000313" key="3">
    <source>
        <dbReference type="Proteomes" id="UP001628874"/>
    </source>
</evidence>
<accession>A0ABW8WJT8</accession>
<comment type="caution">
    <text evidence="1">The sequence shown here is derived from an EMBL/GenBank/DDBJ whole genome shotgun (WGS) entry which is preliminary data.</text>
</comment>
<name>A0ABW8WJT8_9CYAN</name>
<sequence>MSKKVTTHLLKVFLVFKNSPNQWLTVNDAAEKSGINVNTTKSHIRFLTQ</sequence>
<organism evidence="1 3">
    <name type="scientific">Scytonema tolypothrichoides VB-61278_2</name>
    <dbReference type="NCBI Taxonomy" id="3232314"/>
    <lineage>
        <taxon>Bacteria</taxon>
        <taxon>Bacillati</taxon>
        <taxon>Cyanobacteriota</taxon>
        <taxon>Cyanophyceae</taxon>
        <taxon>Nostocales</taxon>
        <taxon>Scytonemataceae</taxon>
        <taxon>Scytonema</taxon>
    </lineage>
</organism>
<gene>
    <name evidence="1" type="ORF">AB0759_11620</name>
    <name evidence="2" type="ORF">AB0759_12025</name>
</gene>